<reference evidence="1" key="1">
    <citation type="journal article" date="2020" name="Ecol. Evol.">
        <title>Genome structure and content of the rice root-knot nematode (Meloidogyne graminicola).</title>
        <authorList>
            <person name="Phan N.T."/>
            <person name="Danchin E.G.J."/>
            <person name="Klopp C."/>
            <person name="Perfus-Barbeoch L."/>
            <person name="Kozlowski D.K."/>
            <person name="Koutsovoulos G.D."/>
            <person name="Lopez-Roques C."/>
            <person name="Bouchez O."/>
            <person name="Zahm M."/>
            <person name="Besnard G."/>
            <person name="Bellafiore S."/>
        </authorList>
    </citation>
    <scope>NUCLEOTIDE SEQUENCE</scope>
    <source>
        <strain evidence="1">VN-18</strain>
    </source>
</reference>
<protein>
    <submittedName>
        <fullName evidence="1">Uncharacterized protein</fullName>
    </submittedName>
</protein>
<sequence length="152" mass="18307">MPESIISEIRISIPLLIDDIKFIEKFRKPIRKAENIHLAIIERIRWLKSKIFINKLTMEEIINTKNLCFLFNFVKFVRPIIQSKLSYFNKLLPEGMRVFSRFGITELNNNKKLKINIEDIKNWKGNECLNENEQKNAFEGQRLYFKVLFFFF</sequence>
<gene>
    <name evidence="1" type="ORF">Mgra_00001503</name>
</gene>
<organism evidence="1 2">
    <name type="scientific">Meloidogyne graminicola</name>
    <dbReference type="NCBI Taxonomy" id="189291"/>
    <lineage>
        <taxon>Eukaryota</taxon>
        <taxon>Metazoa</taxon>
        <taxon>Ecdysozoa</taxon>
        <taxon>Nematoda</taxon>
        <taxon>Chromadorea</taxon>
        <taxon>Rhabditida</taxon>
        <taxon>Tylenchina</taxon>
        <taxon>Tylenchomorpha</taxon>
        <taxon>Tylenchoidea</taxon>
        <taxon>Meloidogynidae</taxon>
        <taxon>Meloidogyninae</taxon>
        <taxon>Meloidogyne</taxon>
    </lineage>
</organism>
<dbReference type="AlphaFoldDB" id="A0A8S9ZZB1"/>
<comment type="caution">
    <text evidence="1">The sequence shown here is derived from an EMBL/GenBank/DDBJ whole genome shotgun (WGS) entry which is preliminary data.</text>
</comment>
<evidence type="ECO:0000313" key="1">
    <source>
        <dbReference type="EMBL" id="KAF7638977.1"/>
    </source>
</evidence>
<proteinExistence type="predicted"/>
<name>A0A8S9ZZB1_9BILA</name>
<evidence type="ECO:0000313" key="2">
    <source>
        <dbReference type="Proteomes" id="UP000605970"/>
    </source>
</evidence>
<accession>A0A8S9ZZB1</accession>
<dbReference type="Proteomes" id="UP000605970">
    <property type="component" value="Unassembled WGS sequence"/>
</dbReference>
<dbReference type="EMBL" id="JABEBT010000008">
    <property type="protein sequence ID" value="KAF7638977.1"/>
    <property type="molecule type" value="Genomic_DNA"/>
</dbReference>
<keyword evidence="2" id="KW-1185">Reference proteome</keyword>